<proteinExistence type="predicted"/>
<sequence length="71" mass="8715">MEVSRIRMVKKFIYSKILIKINILYNGGVNYLKRLEERSKENNCMPLYKYIPLSINEKYHKLIRFFEENQL</sequence>
<name>A0AAE3YD29_9FLAO</name>
<protein>
    <submittedName>
        <fullName evidence="1">Uncharacterized protein</fullName>
    </submittedName>
</protein>
<reference evidence="1" key="1">
    <citation type="submission" date="2023-07" db="EMBL/GenBank/DDBJ databases">
        <title>Sorghum-associated microbial communities from plants grown in Nebraska, USA.</title>
        <authorList>
            <person name="Schachtman D."/>
        </authorList>
    </citation>
    <scope>NUCLEOTIDE SEQUENCE</scope>
    <source>
        <strain evidence="1">DS2360</strain>
    </source>
</reference>
<dbReference type="Proteomes" id="UP001184861">
    <property type="component" value="Unassembled WGS sequence"/>
</dbReference>
<dbReference type="AlphaFoldDB" id="A0AAE3YD29"/>
<evidence type="ECO:0000313" key="2">
    <source>
        <dbReference type="Proteomes" id="UP001184861"/>
    </source>
</evidence>
<accession>A0AAE3YD29</accession>
<gene>
    <name evidence="1" type="ORF">J2787_003629</name>
</gene>
<evidence type="ECO:0000313" key="1">
    <source>
        <dbReference type="EMBL" id="MDR6528210.1"/>
    </source>
</evidence>
<comment type="caution">
    <text evidence="1">The sequence shown here is derived from an EMBL/GenBank/DDBJ whole genome shotgun (WGS) entry which is preliminary data.</text>
</comment>
<dbReference type="EMBL" id="JAVDQY010000004">
    <property type="protein sequence ID" value="MDR6528210.1"/>
    <property type="molecule type" value="Genomic_DNA"/>
</dbReference>
<organism evidence="1 2">
    <name type="scientific">Chryseobacterium rhizosphaerae</name>
    <dbReference type="NCBI Taxonomy" id="395937"/>
    <lineage>
        <taxon>Bacteria</taxon>
        <taxon>Pseudomonadati</taxon>
        <taxon>Bacteroidota</taxon>
        <taxon>Flavobacteriia</taxon>
        <taxon>Flavobacteriales</taxon>
        <taxon>Weeksellaceae</taxon>
        <taxon>Chryseobacterium group</taxon>
        <taxon>Chryseobacterium</taxon>
    </lineage>
</organism>